<evidence type="ECO:0000313" key="3">
    <source>
        <dbReference type="Proteomes" id="UP000728032"/>
    </source>
</evidence>
<dbReference type="Proteomes" id="UP000728032">
    <property type="component" value="Unassembled WGS sequence"/>
</dbReference>
<name>A0A7R9QWR0_9ACAR</name>
<accession>A0A7R9QWR0</accession>
<feature type="region of interest" description="Disordered" evidence="1">
    <location>
        <begin position="1"/>
        <end position="41"/>
    </location>
</feature>
<feature type="compositionally biased region" description="Polar residues" evidence="1">
    <location>
        <begin position="24"/>
        <end position="39"/>
    </location>
</feature>
<dbReference type="EMBL" id="CAJPVJ010019149">
    <property type="protein sequence ID" value="CAG2177211.1"/>
    <property type="molecule type" value="Genomic_DNA"/>
</dbReference>
<evidence type="ECO:0000256" key="1">
    <source>
        <dbReference type="SAM" id="MobiDB-lite"/>
    </source>
</evidence>
<dbReference type="EMBL" id="OC933974">
    <property type="protein sequence ID" value="CAD7660073.1"/>
    <property type="molecule type" value="Genomic_DNA"/>
</dbReference>
<feature type="compositionally biased region" description="Pro residues" evidence="1">
    <location>
        <begin position="397"/>
        <end position="418"/>
    </location>
</feature>
<feature type="compositionally biased region" description="Basic residues" evidence="1">
    <location>
        <begin position="436"/>
        <end position="449"/>
    </location>
</feature>
<organism evidence="2">
    <name type="scientific">Oppiella nova</name>
    <dbReference type="NCBI Taxonomy" id="334625"/>
    <lineage>
        <taxon>Eukaryota</taxon>
        <taxon>Metazoa</taxon>
        <taxon>Ecdysozoa</taxon>
        <taxon>Arthropoda</taxon>
        <taxon>Chelicerata</taxon>
        <taxon>Arachnida</taxon>
        <taxon>Acari</taxon>
        <taxon>Acariformes</taxon>
        <taxon>Sarcoptiformes</taxon>
        <taxon>Oribatida</taxon>
        <taxon>Brachypylina</taxon>
        <taxon>Oppioidea</taxon>
        <taxon>Oppiidae</taxon>
        <taxon>Oppiella</taxon>
    </lineage>
</organism>
<feature type="region of interest" description="Disordered" evidence="1">
    <location>
        <begin position="58"/>
        <end position="83"/>
    </location>
</feature>
<proteinExistence type="predicted"/>
<keyword evidence="3" id="KW-1185">Reference proteome</keyword>
<gene>
    <name evidence="2" type="ORF">ONB1V03_LOCUS16644</name>
</gene>
<feature type="region of interest" description="Disordered" evidence="1">
    <location>
        <begin position="373"/>
        <end position="449"/>
    </location>
</feature>
<sequence length="644" mass="71026">MNGNTDINGSNDKQNGRDVINGELSANESDTDSLMSPNESPLHRINIQNSMNALQLSNGGVTVNGTSGPRTQSTSFGLHSPDVYPNLSRAEQDLMDSLQQLKSEAEFKLKFSNDICLDSEMIDLTALPPPDTPDGLEVEFMGSGIGFPTTDDPPTPYKEDIDFTDFATDDSARVVAELDDLCDTLSEMQSTASDRNSNTSQHLQYMPQDIDDFIESMTVRPPPMVNDHMSNDEQYLSSFIIPPPPSASPSMTRAQDDVIAKFWRVTDDIRKMCSNDISPRLFKREVHSSSSGESGYDSAFTSASFPSSTTDWPVFAENGSPKLSLPTVIEVNSTSESENSFVQKQTNCKKLDKTSSASNSCEDLQRISHHMNGVNHASGKESPHFSRSHSWSTLPVNGPPTPPSPPTKCTKPPIPPCSPSIQEKRRQMAMKSNTSPKHHRSAKHSHHNGYHSIVENIIPEPMMNGMNGCTASEAVRQQTDEIFIQSQRDIDVLLARLEEVHDKRLTSSQVFECTEEDFVAAKEALVTESRHFVTASKLFVKCATEASPQLLEYLLDCVTLLERMYSVGEIVLLNMESQALITCLVDRLKEVAATYAYTVDTVHKLHDNVCSPSTSPYMGLLMNHATSLATSLSALMRTLRAMNI</sequence>
<dbReference type="AlphaFoldDB" id="A0A7R9QWR0"/>
<reference evidence="2" key="1">
    <citation type="submission" date="2020-11" db="EMBL/GenBank/DDBJ databases">
        <authorList>
            <person name="Tran Van P."/>
        </authorList>
    </citation>
    <scope>NUCLEOTIDE SEQUENCE</scope>
</reference>
<feature type="compositionally biased region" description="Polar residues" evidence="1">
    <location>
        <begin position="58"/>
        <end position="77"/>
    </location>
</feature>
<evidence type="ECO:0000313" key="2">
    <source>
        <dbReference type="EMBL" id="CAD7660073.1"/>
    </source>
</evidence>
<protein>
    <submittedName>
        <fullName evidence="2">Uncharacterized protein</fullName>
    </submittedName>
</protein>
<dbReference type="OrthoDB" id="5859304at2759"/>
<feature type="compositionally biased region" description="Polar residues" evidence="1">
    <location>
        <begin position="1"/>
        <end position="13"/>
    </location>
</feature>